<evidence type="ECO:0000313" key="7">
    <source>
        <dbReference type="Proteomes" id="UP000177885"/>
    </source>
</evidence>
<evidence type="ECO:0000313" key="6">
    <source>
        <dbReference type="EMBL" id="OGL67153.1"/>
    </source>
</evidence>
<evidence type="ECO:0000256" key="2">
    <source>
        <dbReference type="ARBA" id="ARBA00022980"/>
    </source>
</evidence>
<keyword evidence="3" id="KW-0687">Ribonucleoprotein</keyword>
<evidence type="ECO:0000256" key="5">
    <source>
        <dbReference type="SAM" id="MobiDB-lite"/>
    </source>
</evidence>
<dbReference type="AlphaFoldDB" id="A0A1F7TMD1"/>
<dbReference type="EMBL" id="MGDT01000003">
    <property type="protein sequence ID" value="OGL67153.1"/>
    <property type="molecule type" value="Genomic_DNA"/>
</dbReference>
<evidence type="ECO:0000256" key="1">
    <source>
        <dbReference type="ARBA" id="ARBA00006640"/>
    </source>
</evidence>
<dbReference type="STRING" id="1802385.A2856_03745"/>
<evidence type="ECO:0000256" key="3">
    <source>
        <dbReference type="ARBA" id="ARBA00023274"/>
    </source>
</evidence>
<feature type="region of interest" description="Disordered" evidence="5">
    <location>
        <begin position="38"/>
        <end position="82"/>
    </location>
</feature>
<keyword evidence="2" id="KW-0689">Ribosomal protein</keyword>
<dbReference type="InterPro" id="IPR001911">
    <property type="entry name" value="Ribosomal_bS21"/>
</dbReference>
<protein>
    <recommendedName>
        <fullName evidence="4">Small ribosomal subunit protein bS21</fullName>
    </recommendedName>
</protein>
<reference evidence="6 7" key="1">
    <citation type="journal article" date="2016" name="Nat. Commun.">
        <title>Thousands of microbial genomes shed light on interconnected biogeochemical processes in an aquifer system.</title>
        <authorList>
            <person name="Anantharaman K."/>
            <person name="Brown C.T."/>
            <person name="Hug L.A."/>
            <person name="Sharon I."/>
            <person name="Castelle C.J."/>
            <person name="Probst A.J."/>
            <person name="Thomas B.C."/>
            <person name="Singh A."/>
            <person name="Wilkins M.J."/>
            <person name="Karaoz U."/>
            <person name="Brodie E.L."/>
            <person name="Williams K.H."/>
            <person name="Hubbard S.S."/>
            <person name="Banfield J.F."/>
        </authorList>
    </citation>
    <scope>NUCLEOTIDE SEQUENCE [LARGE SCALE GENOMIC DNA]</scope>
</reference>
<comment type="similarity">
    <text evidence="1">Belongs to the bacterial ribosomal protein bS21 family.</text>
</comment>
<sequence>MVDVKRRKGESFEGLFRRFTRRVQQSGRLLEARKHRFHAPDVSKNSLHRSALRRKDMREKREYLLKTGKLVEEERPRGPRRR</sequence>
<gene>
    <name evidence="6" type="ORF">A2856_03745</name>
</gene>
<feature type="compositionally biased region" description="Basic and acidic residues" evidence="5">
    <location>
        <begin position="53"/>
        <end position="82"/>
    </location>
</feature>
<dbReference type="Proteomes" id="UP000177885">
    <property type="component" value="Unassembled WGS sequence"/>
</dbReference>
<dbReference type="Pfam" id="PF01165">
    <property type="entry name" value="Ribosomal_S21"/>
    <property type="match status" value="1"/>
</dbReference>
<comment type="caution">
    <text evidence="6">The sequence shown here is derived from an EMBL/GenBank/DDBJ whole genome shotgun (WGS) entry which is preliminary data.</text>
</comment>
<accession>A0A1F7TMD1</accession>
<proteinExistence type="inferred from homology"/>
<organism evidence="6 7">
    <name type="scientific">Candidatus Uhrbacteria bacterium RIFCSPHIGHO2_01_FULL_63_20</name>
    <dbReference type="NCBI Taxonomy" id="1802385"/>
    <lineage>
        <taxon>Bacteria</taxon>
        <taxon>Candidatus Uhriibacteriota</taxon>
    </lineage>
</organism>
<evidence type="ECO:0000256" key="4">
    <source>
        <dbReference type="ARBA" id="ARBA00035135"/>
    </source>
</evidence>
<name>A0A1F7TMD1_9BACT</name>